<dbReference type="InterPro" id="IPR052648">
    <property type="entry name" value="Ser-tRNA(Sec)_kinase"/>
</dbReference>
<name>A0A0K8TQL0_TABBR</name>
<sequence length="275" mass="32079">LCLINLVGLPASGKTRLSKMFKDALTFCGIIHICYDDFIKWNNATLDYTIARKNMLKEIEKLITCLKCGALRNIPEKFICLCSNVSQNKIIILIDDNNYYRSMRYKFYQIAAKNNISFGQIYVNVNMQTALKRNNERDNPLPAHIIERMNFRMEIPDTKNNWEKRTIFIDDVENTSAIQDFLESCFSAKAEYSPLKVRKPMDQSTLHKLDLILRKEINSIIIKMRADQEMKDISKIALELSEKKKRLIDDIKNEIYFVDLDNIKTTFNLLCPSPE</sequence>
<evidence type="ECO:0000313" key="3">
    <source>
        <dbReference type="EMBL" id="JAI16652.1"/>
    </source>
</evidence>
<keyword evidence="2" id="KW-0067">ATP-binding</keyword>
<dbReference type="GO" id="GO:0000049">
    <property type="term" value="F:tRNA binding"/>
    <property type="evidence" value="ECO:0007669"/>
    <property type="project" value="TreeGrafter"/>
</dbReference>
<dbReference type="GO" id="GO:0016301">
    <property type="term" value="F:kinase activity"/>
    <property type="evidence" value="ECO:0007669"/>
    <property type="project" value="UniProtKB-KW"/>
</dbReference>
<accession>A0A0K8TQL0</accession>
<evidence type="ECO:0000256" key="2">
    <source>
        <dbReference type="ARBA" id="ARBA00022840"/>
    </source>
</evidence>
<keyword evidence="3" id="KW-0808">Transferase</keyword>
<evidence type="ECO:0000256" key="1">
    <source>
        <dbReference type="ARBA" id="ARBA00022741"/>
    </source>
</evidence>
<keyword evidence="1" id="KW-0547">Nucleotide-binding</keyword>
<dbReference type="Pfam" id="PF08433">
    <property type="entry name" value="KTI12"/>
    <property type="match status" value="1"/>
</dbReference>
<keyword evidence="3" id="KW-0418">Kinase</keyword>
<protein>
    <submittedName>
        <fullName evidence="3">Putative nucleotide kinase</fullName>
    </submittedName>
</protein>
<dbReference type="InterPro" id="IPR027417">
    <property type="entry name" value="P-loop_NTPase"/>
</dbReference>
<dbReference type="AlphaFoldDB" id="A0A0K8TQL0"/>
<reference evidence="3" key="1">
    <citation type="journal article" date="2015" name="Insect Biochem. Mol. Biol.">
        <title>An insight into the sialome of the horse fly, Tabanus bromius.</title>
        <authorList>
            <person name="Ribeiro J.M."/>
            <person name="Kazimirova M."/>
            <person name="Takac P."/>
            <person name="Andersen J.F."/>
            <person name="Francischetti I.M."/>
        </authorList>
    </citation>
    <scope>NUCLEOTIDE SEQUENCE</scope>
</reference>
<dbReference type="Gene3D" id="3.40.50.300">
    <property type="entry name" value="P-loop containing nucleotide triphosphate hydrolases"/>
    <property type="match status" value="1"/>
</dbReference>
<dbReference type="SUPFAM" id="SSF52540">
    <property type="entry name" value="P-loop containing nucleoside triphosphate hydrolases"/>
    <property type="match status" value="1"/>
</dbReference>
<dbReference type="PANTHER" id="PTHR20873">
    <property type="entry name" value="L-SERYL-TRNA(SEC) KINASE"/>
    <property type="match status" value="1"/>
</dbReference>
<proteinExistence type="evidence at transcript level"/>
<dbReference type="PANTHER" id="PTHR20873:SF0">
    <property type="entry name" value="L-SERYL-TRNA(SEC) KINASE"/>
    <property type="match status" value="1"/>
</dbReference>
<dbReference type="InterPro" id="IPR013641">
    <property type="entry name" value="KTI12/PSTK"/>
</dbReference>
<organism evidence="3">
    <name type="scientific">Tabanus bromius</name>
    <name type="common">Band-eyed brown horse fly</name>
    <dbReference type="NCBI Taxonomy" id="304241"/>
    <lineage>
        <taxon>Eukaryota</taxon>
        <taxon>Metazoa</taxon>
        <taxon>Ecdysozoa</taxon>
        <taxon>Arthropoda</taxon>
        <taxon>Hexapoda</taxon>
        <taxon>Insecta</taxon>
        <taxon>Pterygota</taxon>
        <taxon>Neoptera</taxon>
        <taxon>Endopterygota</taxon>
        <taxon>Diptera</taxon>
        <taxon>Brachycera</taxon>
        <taxon>Tabanomorpha</taxon>
        <taxon>Tabanoidea</taxon>
        <taxon>Tabanidae</taxon>
        <taxon>Tabanus</taxon>
    </lineage>
</organism>
<feature type="non-terminal residue" evidence="3">
    <location>
        <position position="1"/>
    </location>
</feature>
<dbReference type="EMBL" id="GDAI01000951">
    <property type="protein sequence ID" value="JAI16652.1"/>
    <property type="molecule type" value="mRNA"/>
</dbReference>
<dbReference type="GO" id="GO:0005524">
    <property type="term" value="F:ATP binding"/>
    <property type="evidence" value="ECO:0007669"/>
    <property type="project" value="UniProtKB-KW"/>
</dbReference>